<proteinExistence type="predicted"/>
<dbReference type="EMBL" id="JACHNF010000001">
    <property type="protein sequence ID" value="MBB5979839.1"/>
    <property type="molecule type" value="Genomic_DNA"/>
</dbReference>
<evidence type="ECO:0000313" key="5">
    <source>
        <dbReference type="Proteomes" id="UP000558997"/>
    </source>
</evidence>
<dbReference type="InterPro" id="IPR040496">
    <property type="entry name" value="MID_pPIWI_RE"/>
</dbReference>
<dbReference type="InterPro" id="IPR025085">
    <property type="entry name" value="pPIWI_RE_X"/>
</dbReference>
<name>A0A841DPS3_9ACTN</name>
<evidence type="ECO:0000313" key="4">
    <source>
        <dbReference type="EMBL" id="MBB5979839.1"/>
    </source>
</evidence>
<evidence type="ECO:0000259" key="3">
    <source>
        <dbReference type="Pfam" id="PF18157"/>
    </source>
</evidence>
<reference evidence="4 5" key="1">
    <citation type="submission" date="2020-08" db="EMBL/GenBank/DDBJ databases">
        <title>Sequencing the genomes of 1000 actinobacteria strains.</title>
        <authorList>
            <person name="Klenk H.-P."/>
        </authorList>
    </citation>
    <scope>NUCLEOTIDE SEQUENCE [LARGE SCALE GENOMIC DNA]</scope>
    <source>
        <strain evidence="4 5">DSM 17294</strain>
    </source>
</reference>
<dbReference type="Proteomes" id="UP000558997">
    <property type="component" value="Unassembled WGS sequence"/>
</dbReference>
<accession>A0A841DPS3</accession>
<dbReference type="Pfam" id="PF13032">
    <property type="entry name" value="RNaseH_pPIWI_RE"/>
    <property type="match status" value="1"/>
</dbReference>
<feature type="domain" description="pPIWI-RE RNaseH" evidence="1">
    <location>
        <begin position="611"/>
        <end position="894"/>
    </location>
</feature>
<dbReference type="InterPro" id="IPR024996">
    <property type="entry name" value="RNaseH_pPIWI_RE"/>
</dbReference>
<gene>
    <name evidence="4" type="ORF">HDA44_003180</name>
</gene>
<organism evidence="4 5">
    <name type="scientific">Kribbella solani</name>
    <dbReference type="NCBI Taxonomy" id="236067"/>
    <lineage>
        <taxon>Bacteria</taxon>
        <taxon>Bacillati</taxon>
        <taxon>Actinomycetota</taxon>
        <taxon>Actinomycetes</taxon>
        <taxon>Propionibacteriales</taxon>
        <taxon>Kribbellaceae</taxon>
        <taxon>Kribbella</taxon>
    </lineage>
</organism>
<dbReference type="Pfam" id="PF13111">
    <property type="entry name" value="pPIWI_RE_X"/>
    <property type="match status" value="1"/>
</dbReference>
<keyword evidence="5" id="KW-1185">Reference proteome</keyword>
<evidence type="ECO:0000259" key="2">
    <source>
        <dbReference type="Pfam" id="PF13111"/>
    </source>
</evidence>
<comment type="caution">
    <text evidence="4">The sequence shown here is derived from an EMBL/GenBank/DDBJ whole genome shotgun (WGS) entry which is preliminary data.</text>
</comment>
<protein>
    <recommendedName>
        <fullName evidence="6">DUF3893 domain-containing protein</fullName>
    </recommendedName>
</protein>
<dbReference type="Pfam" id="PF18157">
    <property type="entry name" value="MID_pPIWI_RE"/>
    <property type="match status" value="1"/>
</dbReference>
<evidence type="ECO:0000259" key="1">
    <source>
        <dbReference type="Pfam" id="PF13032"/>
    </source>
</evidence>
<feature type="domain" description="Prokaryotic pPIWI-RE MID" evidence="3">
    <location>
        <begin position="469"/>
        <end position="600"/>
    </location>
</feature>
<evidence type="ECO:0008006" key="6">
    <source>
        <dbReference type="Google" id="ProtNLM"/>
    </source>
</evidence>
<dbReference type="AlphaFoldDB" id="A0A841DPS3"/>
<dbReference type="RefSeq" id="WP_184835116.1">
    <property type="nucleotide sequence ID" value="NZ_BAAAVN010000006.1"/>
</dbReference>
<feature type="domain" description="pPIWI-RE module N-terminal" evidence="2">
    <location>
        <begin position="11"/>
        <end position="407"/>
    </location>
</feature>
<sequence>MPRYSAIRLSAFEPDRAGDRFVQEFQSLTFPDHWRKDLLDFYRIGRTNPDNLHQVPIKRLNEVLRAVAPQLVCVARSATVADDEPWLYARERFPRGLLLQLVRAWIRDLHTPRQREEYPELLDAAIALDEALGVDELEWQPTDVDLLGRDITLGDTADPHRRLYQLLPDVIAQQVVRLEPYTFEGVQLSFRIASTARGAELVSWPPRPHHDEDGEWLFSFVISVTVQTIPFRDDFRLHVRTGVRRWRTGGAVPMPYRTGVSVVLAHEDSWLRGAPPTDRLSVSRMIKDYRTQTNRWLQGGPEGMLSRLSLARSFPDPEVLRQAPDTWIDETAGLRAAVVHSTHMGEHGVGAGLMARDRAPLNDWIVDALVPFLRRVPDLRPTVHSTVPLNLPKTANSAWPQERKDAFKAEQVAKRSTALRCRLSELLAGEPLILEARWQHPRTRDALVAQLADVLGLEGSGGDGIIRAWQSAELSVQLHLTEAGEIVSPLEFASPKPRRATLSEAIKCRRNAVRSECAGDGRSGVLATVVEIGHAKSFLPLTDPKFAVRLGFADAGRLTKFVQVPSGKYKNAGAKSVTIRAAQAWRDVFRQMGTSVVPVHSLSGFPEDLEYVALWMVKRRADGPTGKRQTVPIAIKVDQNGFATGFDRRSGRWIPHRQLLLDLARSAEIPGQFDQEEPDTTWVPDLATQQADAENFVKAMLYSLRDRRVLLLTHAQNSRPLWTWLQNGRLEKDLLGFSSGPGQDIGLYGDRLCHVRVRDKQQDETSQWYAIDQQDGHHGIATGVWLDADHQAGDRVFLSSAEKADTAKNAAVDASKLATRINKVGAVVIDTGRNASNPGLLEITVAALPTDGPGETEQWAALVHQLRRAPDRRSTLALPLPLHLARKTQMYLLPHDDEASSEAPGGN</sequence>